<sequence>MAKLGPGSRDAGGGSSGGRGHVGQQEAHGKDGADNEGKKEVGQYRERVMREGTKQDNGGRGQVYRGDLDANERTVRGIVRYKTRLH</sequence>
<evidence type="ECO:0000313" key="2">
    <source>
        <dbReference type="EMBL" id="KAK9304149.1"/>
    </source>
</evidence>
<reference evidence="2 3" key="1">
    <citation type="submission" date="2024-05" db="EMBL/GenBank/DDBJ databases">
        <title>The nuclear and mitochondrial genome assemblies of Tetragonisca angustula (Apidae: Meliponini), a tiny yet remarkable pollinator in the Neotropics.</title>
        <authorList>
            <person name="Ferrari R."/>
            <person name="Ricardo P.C."/>
            <person name="Dias F.C."/>
            <person name="Araujo N.S."/>
            <person name="Soares D.O."/>
            <person name="Zhou Q.-S."/>
            <person name="Zhu C.-D."/>
            <person name="Coutinho L."/>
            <person name="Airas M.C."/>
            <person name="Batista T.M."/>
        </authorList>
    </citation>
    <scope>NUCLEOTIDE SEQUENCE [LARGE SCALE GENOMIC DNA]</scope>
    <source>
        <strain evidence="2">ASF017062</strain>
        <tissue evidence="2">Abdomen</tissue>
    </source>
</reference>
<feature type="compositionally biased region" description="Gly residues" evidence="1">
    <location>
        <begin position="10"/>
        <end position="21"/>
    </location>
</feature>
<accession>A0AAW1A2I1</accession>
<evidence type="ECO:0000256" key="1">
    <source>
        <dbReference type="SAM" id="MobiDB-lite"/>
    </source>
</evidence>
<comment type="caution">
    <text evidence="2">The sequence shown here is derived from an EMBL/GenBank/DDBJ whole genome shotgun (WGS) entry which is preliminary data.</text>
</comment>
<feature type="region of interest" description="Disordered" evidence="1">
    <location>
        <begin position="1"/>
        <end position="68"/>
    </location>
</feature>
<name>A0AAW1A2I1_9HYME</name>
<dbReference type="AlphaFoldDB" id="A0AAW1A2I1"/>
<feature type="compositionally biased region" description="Basic and acidic residues" evidence="1">
    <location>
        <begin position="27"/>
        <end position="54"/>
    </location>
</feature>
<organism evidence="2 3">
    <name type="scientific">Tetragonisca angustula</name>
    <dbReference type="NCBI Taxonomy" id="166442"/>
    <lineage>
        <taxon>Eukaryota</taxon>
        <taxon>Metazoa</taxon>
        <taxon>Ecdysozoa</taxon>
        <taxon>Arthropoda</taxon>
        <taxon>Hexapoda</taxon>
        <taxon>Insecta</taxon>
        <taxon>Pterygota</taxon>
        <taxon>Neoptera</taxon>
        <taxon>Endopterygota</taxon>
        <taxon>Hymenoptera</taxon>
        <taxon>Apocrita</taxon>
        <taxon>Aculeata</taxon>
        <taxon>Apoidea</taxon>
        <taxon>Anthophila</taxon>
        <taxon>Apidae</taxon>
        <taxon>Tetragonisca</taxon>
    </lineage>
</organism>
<dbReference type="Proteomes" id="UP001432146">
    <property type="component" value="Unassembled WGS sequence"/>
</dbReference>
<protein>
    <submittedName>
        <fullName evidence="2">Uncharacterized protein</fullName>
    </submittedName>
</protein>
<evidence type="ECO:0000313" key="3">
    <source>
        <dbReference type="Proteomes" id="UP001432146"/>
    </source>
</evidence>
<keyword evidence="3" id="KW-1185">Reference proteome</keyword>
<proteinExistence type="predicted"/>
<dbReference type="EMBL" id="JAWNGG020000066">
    <property type="protein sequence ID" value="KAK9304149.1"/>
    <property type="molecule type" value="Genomic_DNA"/>
</dbReference>
<gene>
    <name evidence="2" type="ORF">QLX08_004414</name>
</gene>